<evidence type="ECO:0000313" key="2">
    <source>
        <dbReference type="Proteomes" id="UP000774000"/>
    </source>
</evidence>
<organism evidence="1 2">
    <name type="scientific">Halanaerobacter jeridensis</name>
    <dbReference type="NCBI Taxonomy" id="706427"/>
    <lineage>
        <taxon>Bacteria</taxon>
        <taxon>Bacillati</taxon>
        <taxon>Bacillota</taxon>
        <taxon>Clostridia</taxon>
        <taxon>Halanaerobiales</taxon>
        <taxon>Halobacteroidaceae</taxon>
        <taxon>Halanaerobacter</taxon>
    </lineage>
</organism>
<keyword evidence="2" id="KW-1185">Reference proteome</keyword>
<evidence type="ECO:0000313" key="1">
    <source>
        <dbReference type="EMBL" id="MBM7555616.1"/>
    </source>
</evidence>
<accession>A0A938XQG8</accession>
<dbReference type="RefSeq" id="WP_204700344.1">
    <property type="nucleotide sequence ID" value="NZ_JAFBDQ010000002.1"/>
</dbReference>
<sequence length="233" mass="28050">MNYIWELIIKAKNEEKSLEDLRFKLPEIYSSYLELSTEMLNFNEVESEIEVNPYYRFFLIFKDLFDPNYVENQELREVLLDVLIHFLGEIDLYQGMNKTEYHKLFIYRELLQGCFGSEVRKGIRKFSRKEKNILINNIYKFYYTGDQIYYFKKTIKQMFKNSIVYVNGEETRDNKNEILLYIGVVPNQNNKQKLEVIETLFLPINFVTITYWQYHFGIIALEEAMKIGATALY</sequence>
<comment type="caution">
    <text evidence="1">The sequence shown here is derived from an EMBL/GenBank/DDBJ whole genome shotgun (WGS) entry which is preliminary data.</text>
</comment>
<gene>
    <name evidence="1" type="ORF">JOC47_000441</name>
</gene>
<protein>
    <recommendedName>
        <fullName evidence="3">Iron-dependent peroxidase</fullName>
    </recommendedName>
</protein>
<dbReference type="EMBL" id="JAFBDQ010000002">
    <property type="protein sequence ID" value="MBM7555616.1"/>
    <property type="molecule type" value="Genomic_DNA"/>
</dbReference>
<dbReference type="AlphaFoldDB" id="A0A938XQG8"/>
<proteinExistence type="predicted"/>
<reference evidence="1" key="1">
    <citation type="submission" date="2021-01" db="EMBL/GenBank/DDBJ databases">
        <title>Genomic Encyclopedia of Type Strains, Phase IV (KMG-IV): sequencing the most valuable type-strain genomes for metagenomic binning, comparative biology and taxonomic classification.</title>
        <authorList>
            <person name="Goeker M."/>
        </authorList>
    </citation>
    <scope>NUCLEOTIDE SEQUENCE</scope>
    <source>
        <strain evidence="1">DSM 23230</strain>
    </source>
</reference>
<dbReference type="Proteomes" id="UP000774000">
    <property type="component" value="Unassembled WGS sequence"/>
</dbReference>
<name>A0A938XQG8_9FIRM</name>
<evidence type="ECO:0008006" key="3">
    <source>
        <dbReference type="Google" id="ProtNLM"/>
    </source>
</evidence>